<dbReference type="PROSITE" id="PS50110">
    <property type="entry name" value="RESPONSE_REGULATORY"/>
    <property type="match status" value="1"/>
</dbReference>
<dbReference type="Pfam" id="PF00072">
    <property type="entry name" value="Response_reg"/>
    <property type="match status" value="1"/>
</dbReference>
<evidence type="ECO:0000313" key="11">
    <source>
        <dbReference type="Proteomes" id="UP000196573"/>
    </source>
</evidence>
<evidence type="ECO:0000256" key="7">
    <source>
        <dbReference type="SAM" id="Phobius"/>
    </source>
</evidence>
<comment type="catalytic activity">
    <reaction evidence="1">
        <text>ATP + protein L-histidine = ADP + protein N-phospho-L-histidine.</text>
        <dbReference type="EC" id="2.7.13.3"/>
    </reaction>
</comment>
<dbReference type="OrthoDB" id="5555669at2"/>
<feature type="domain" description="Histidine kinase" evidence="8">
    <location>
        <begin position="320"/>
        <end position="540"/>
    </location>
</feature>
<dbReference type="InterPro" id="IPR011006">
    <property type="entry name" value="CheY-like_superfamily"/>
</dbReference>
<keyword evidence="10" id="KW-0418">Kinase</keyword>
<dbReference type="CDD" id="cd17546">
    <property type="entry name" value="REC_hyHK_CKI1_RcsC-like"/>
    <property type="match status" value="1"/>
</dbReference>
<dbReference type="InterPro" id="IPR005467">
    <property type="entry name" value="His_kinase_dom"/>
</dbReference>
<feature type="transmembrane region" description="Helical" evidence="7">
    <location>
        <begin position="34"/>
        <end position="53"/>
    </location>
</feature>
<keyword evidence="10" id="KW-0808">Transferase</keyword>
<proteinExistence type="predicted"/>
<dbReference type="GO" id="GO:0000155">
    <property type="term" value="F:phosphorelay sensor kinase activity"/>
    <property type="evidence" value="ECO:0007669"/>
    <property type="project" value="InterPro"/>
</dbReference>
<dbReference type="InterPro" id="IPR001789">
    <property type="entry name" value="Sig_transdc_resp-reg_receiver"/>
</dbReference>
<evidence type="ECO:0000313" key="10">
    <source>
        <dbReference type="EMBL" id="SMA43468.1"/>
    </source>
</evidence>
<evidence type="ECO:0000256" key="5">
    <source>
        <dbReference type="PROSITE-ProRule" id="PRU00169"/>
    </source>
</evidence>
<keyword evidence="11" id="KW-1185">Reference proteome</keyword>
<evidence type="ECO:0000256" key="1">
    <source>
        <dbReference type="ARBA" id="ARBA00000085"/>
    </source>
</evidence>
<dbReference type="InterPro" id="IPR036890">
    <property type="entry name" value="HATPase_C_sf"/>
</dbReference>
<keyword evidence="6" id="KW-0175">Coiled coil</keyword>
<dbReference type="Gene3D" id="3.30.565.10">
    <property type="entry name" value="Histidine kinase-like ATPase, C-terminal domain"/>
    <property type="match status" value="1"/>
</dbReference>
<dbReference type="PANTHER" id="PTHR45339">
    <property type="entry name" value="HYBRID SIGNAL TRANSDUCTION HISTIDINE KINASE J"/>
    <property type="match status" value="1"/>
</dbReference>
<dbReference type="SMART" id="SM00388">
    <property type="entry name" value="HisKA"/>
    <property type="match status" value="1"/>
</dbReference>
<dbReference type="PRINTS" id="PR00344">
    <property type="entry name" value="BCTRLSENSOR"/>
</dbReference>
<evidence type="ECO:0000256" key="2">
    <source>
        <dbReference type="ARBA" id="ARBA00012438"/>
    </source>
</evidence>
<dbReference type="FunFam" id="3.30.565.10:FF:000010">
    <property type="entry name" value="Sensor histidine kinase RcsC"/>
    <property type="match status" value="1"/>
</dbReference>
<reference evidence="10 11" key="1">
    <citation type="submission" date="2017-03" db="EMBL/GenBank/DDBJ databases">
        <authorList>
            <person name="Afonso C.L."/>
            <person name="Miller P.J."/>
            <person name="Scott M.A."/>
            <person name="Spackman E."/>
            <person name="Goraichik I."/>
            <person name="Dimitrov K.M."/>
            <person name="Suarez D.L."/>
            <person name="Swayne D.E."/>
        </authorList>
    </citation>
    <scope>NUCLEOTIDE SEQUENCE [LARGE SCALE GENOMIC DNA]</scope>
    <source>
        <strain evidence="10">SB41UT1</strain>
    </source>
</reference>
<dbReference type="AlphaFoldDB" id="A0A1X7AHX0"/>
<dbReference type="PANTHER" id="PTHR45339:SF3">
    <property type="entry name" value="HISTIDINE KINASE"/>
    <property type="match status" value="1"/>
</dbReference>
<dbReference type="CDD" id="cd00082">
    <property type="entry name" value="HisKA"/>
    <property type="match status" value="1"/>
</dbReference>
<evidence type="ECO:0000256" key="3">
    <source>
        <dbReference type="ARBA" id="ARBA00022553"/>
    </source>
</evidence>
<feature type="domain" description="Response regulatory" evidence="9">
    <location>
        <begin position="690"/>
        <end position="811"/>
    </location>
</feature>
<dbReference type="RefSeq" id="WP_087108614.1">
    <property type="nucleotide sequence ID" value="NZ_CBCSCN010000008.1"/>
</dbReference>
<keyword evidence="4" id="KW-0902">Two-component regulatory system</keyword>
<dbReference type="Gene3D" id="6.10.340.10">
    <property type="match status" value="1"/>
</dbReference>
<feature type="transmembrane region" description="Helical" evidence="7">
    <location>
        <begin position="175"/>
        <end position="198"/>
    </location>
</feature>
<evidence type="ECO:0000259" key="9">
    <source>
        <dbReference type="PROSITE" id="PS50110"/>
    </source>
</evidence>
<evidence type="ECO:0000256" key="6">
    <source>
        <dbReference type="SAM" id="Coils"/>
    </source>
</evidence>
<keyword evidence="7" id="KW-0472">Membrane</keyword>
<dbReference type="SMART" id="SM00448">
    <property type="entry name" value="REC"/>
    <property type="match status" value="1"/>
</dbReference>
<dbReference type="Gene3D" id="3.40.50.2300">
    <property type="match status" value="1"/>
</dbReference>
<dbReference type="CDD" id="cd16922">
    <property type="entry name" value="HATPase_EvgS-ArcB-TorS-like"/>
    <property type="match status" value="1"/>
</dbReference>
<dbReference type="InterPro" id="IPR003661">
    <property type="entry name" value="HisK_dim/P_dom"/>
</dbReference>
<dbReference type="InterPro" id="IPR004358">
    <property type="entry name" value="Sig_transdc_His_kin-like_C"/>
</dbReference>
<organism evidence="10 11">
    <name type="scientific">Parendozoicomonas haliclonae</name>
    <dbReference type="NCBI Taxonomy" id="1960125"/>
    <lineage>
        <taxon>Bacteria</taxon>
        <taxon>Pseudomonadati</taxon>
        <taxon>Pseudomonadota</taxon>
        <taxon>Gammaproteobacteria</taxon>
        <taxon>Oceanospirillales</taxon>
        <taxon>Endozoicomonadaceae</taxon>
        <taxon>Parendozoicomonas</taxon>
    </lineage>
</organism>
<dbReference type="SUPFAM" id="SSF52172">
    <property type="entry name" value="CheY-like"/>
    <property type="match status" value="1"/>
</dbReference>
<keyword evidence="7" id="KW-0812">Transmembrane</keyword>
<dbReference type="Pfam" id="PF02518">
    <property type="entry name" value="HATPase_c"/>
    <property type="match status" value="1"/>
</dbReference>
<evidence type="ECO:0000256" key="4">
    <source>
        <dbReference type="ARBA" id="ARBA00023012"/>
    </source>
</evidence>
<dbReference type="InterPro" id="IPR036097">
    <property type="entry name" value="HisK_dim/P_sf"/>
</dbReference>
<dbReference type="SMART" id="SM00387">
    <property type="entry name" value="HATPase_c"/>
    <property type="match status" value="1"/>
</dbReference>
<dbReference type="InterPro" id="IPR003594">
    <property type="entry name" value="HATPase_dom"/>
</dbReference>
<evidence type="ECO:0000259" key="8">
    <source>
        <dbReference type="PROSITE" id="PS50109"/>
    </source>
</evidence>
<keyword evidence="7" id="KW-1133">Transmembrane helix</keyword>
<dbReference type="Gene3D" id="1.10.287.130">
    <property type="match status" value="1"/>
</dbReference>
<keyword evidence="3 5" id="KW-0597">Phosphoprotein</keyword>
<dbReference type="EC" id="2.7.13.3" evidence="2"/>
<name>A0A1X7AHX0_9GAMM</name>
<sequence>MDTMIDQNKNHPDRHVVDKNLHFSQRLSFRQTRYALTVAFIIGLVFSTLNITIDYRQQDLAIDQEVRALLEISTAPAARIAYNIDTELAQELLNGLLSYPALSHAELRDEFGNQLGSVSRELTQDKARGIGDFLFGRSRVYRQALRVDFDPDALLGYLQFEIDTYSFGEAFIQRAFLSFLSALLKGFCMALILLLLFYRMLTSPLTAISRTLKELRGNNNTNNTALVQIPCPPEHQEDEIGKLVDEINNLLYATRSNEKRRYRAERQLRDHLIALENKVADRTAEMTRHNHLLSQSNEELARAKEKALQTAKARATLMASMSHEIRTPLNSVMGMVDLALSESQDLKQCERLQQAHDAGQQLLELLTDILDFSRFESGKLIFESTPFNPENILERTTAMFAQQAESKGLCLQSTIYDSVPHQLVGDPTRLQQIIVNLISNAIKFTPSGYVSLEAKTETVNDVLMLNVFVRDSGIGIPDSSLDTVFDYYSQASQDTNRLFGGTGLGLALSRNMAEAMGGKLQVSRNSNGGSTFKLVIPYAGTERSGNHGSISTGSVLERIPHPVQILAPPKTAQALSVYCQRLATSVTVLPWSGPWPPQEFIHSDRTLLIAPQSFADFLPDTLRHTSPEKIIYLKDGSGVEVSPSSTLVSQPIRRERIQQALSSVASEAKPSLDTSGNKNLHGKANQGTARILVAEDNPTNLLIIEEVLLHAGFEVITCKNGQLAVEACEQSTNEQPAYDLILMDCNMPVLSGYQASEKIRGMPKYHHVPIIALTANAFEQDRDQCLSNGMQDYLSKPFDHKTLVAKIEHWLQDDGDYSVSGSAAKFRETELTQ</sequence>
<dbReference type="Proteomes" id="UP000196573">
    <property type="component" value="Unassembled WGS sequence"/>
</dbReference>
<gene>
    <name evidence="10" type="primary">barA_1</name>
    <name evidence="10" type="ORF">EHSB41UT_01596</name>
</gene>
<feature type="coiled-coil region" evidence="6">
    <location>
        <begin position="286"/>
        <end position="313"/>
    </location>
</feature>
<dbReference type="SUPFAM" id="SSF47384">
    <property type="entry name" value="Homodimeric domain of signal transducing histidine kinase"/>
    <property type="match status" value="1"/>
</dbReference>
<dbReference type="EMBL" id="FWPT01000003">
    <property type="protein sequence ID" value="SMA43468.1"/>
    <property type="molecule type" value="Genomic_DNA"/>
</dbReference>
<dbReference type="PROSITE" id="PS50109">
    <property type="entry name" value="HIS_KIN"/>
    <property type="match status" value="1"/>
</dbReference>
<dbReference type="SUPFAM" id="SSF55874">
    <property type="entry name" value="ATPase domain of HSP90 chaperone/DNA topoisomerase II/histidine kinase"/>
    <property type="match status" value="1"/>
</dbReference>
<accession>A0A1X7AHX0</accession>
<dbReference type="Pfam" id="PF00512">
    <property type="entry name" value="HisKA"/>
    <property type="match status" value="1"/>
</dbReference>
<feature type="modified residue" description="4-aspartylphosphate" evidence="5">
    <location>
        <position position="744"/>
    </location>
</feature>
<protein>
    <recommendedName>
        <fullName evidence="2">histidine kinase</fullName>
        <ecNumber evidence="2">2.7.13.3</ecNumber>
    </recommendedName>
</protein>